<gene>
    <name evidence="1" type="ORF">APS60_02075</name>
</gene>
<protein>
    <recommendedName>
        <fullName evidence="3">Asp23/Gls24 family envelope stress response protein</fullName>
    </recommendedName>
</protein>
<dbReference type="RefSeq" id="WP_002513123.1">
    <property type="nucleotide sequence ID" value="NZ_CABIZT010000002.1"/>
</dbReference>
<proteinExistence type="predicted"/>
<comment type="caution">
    <text evidence="1">The sequence shown here is derived from an EMBL/GenBank/DDBJ whole genome shotgun (WGS) entry which is preliminary data.</text>
</comment>
<evidence type="ECO:0000313" key="2">
    <source>
        <dbReference type="Proteomes" id="UP000223982"/>
    </source>
</evidence>
<evidence type="ECO:0000313" key="1">
    <source>
        <dbReference type="EMBL" id="PHJ28268.1"/>
    </source>
</evidence>
<dbReference type="EMBL" id="LKVB01000002">
    <property type="protein sequence ID" value="PHJ28268.1"/>
    <property type="molecule type" value="Genomic_DNA"/>
</dbReference>
<accession>A0AA44ZFH1</accession>
<organism evidence="1 2">
    <name type="scientific">Cutibacterium acnes</name>
    <name type="common">Propionibacterium acnes</name>
    <dbReference type="NCBI Taxonomy" id="1747"/>
    <lineage>
        <taxon>Bacteria</taxon>
        <taxon>Bacillati</taxon>
        <taxon>Actinomycetota</taxon>
        <taxon>Actinomycetes</taxon>
        <taxon>Propionibacteriales</taxon>
        <taxon>Propionibacteriaceae</taxon>
        <taxon>Cutibacterium</taxon>
    </lineage>
</organism>
<dbReference type="Proteomes" id="UP000223982">
    <property type="component" value="Unassembled WGS sequence"/>
</dbReference>
<dbReference type="AlphaFoldDB" id="A0AA44ZFH1"/>
<dbReference type="KEGG" id="cacn:RN83_02445"/>
<name>A0AA44ZFH1_CUTAC</name>
<evidence type="ECO:0008006" key="3">
    <source>
        <dbReference type="Google" id="ProtNLM"/>
    </source>
</evidence>
<reference evidence="1 2" key="1">
    <citation type="submission" date="2017-02" db="EMBL/GenBank/DDBJ databases">
        <title>Prevalence of linear plasmids in Propionibacterium acnes isolates obtained from cancerous prostatic tissue.</title>
        <authorList>
            <person name="Davidsson S."/>
            <person name="Bruggemann H."/>
        </authorList>
    </citation>
    <scope>NUCLEOTIDE SEQUENCE [LARGE SCALE GENOMIC DNA]</scope>
    <source>
        <strain evidence="1 2">09-9</strain>
    </source>
</reference>
<sequence length="140" mass="15680">MRTEAFSADQLRDDTVAEHAQTKVVVDPLKLESAWRSYSADLSPRHCVANDDGGQVEVRETVLATIVRNSLADCEDGRLNRIRFSVPHTPLRLRIGLSVARGIPIPDCAERVRYRISMAMTRELGGRPEAIDIFVEDIHV</sequence>